<keyword evidence="4 5" id="KW-0472">Membrane</keyword>
<dbReference type="Pfam" id="PF01699">
    <property type="entry name" value="Na_Ca_ex"/>
    <property type="match status" value="2"/>
</dbReference>
<evidence type="ECO:0000256" key="1">
    <source>
        <dbReference type="ARBA" id="ARBA00004141"/>
    </source>
</evidence>
<dbReference type="NCBIfam" id="TIGR00367">
    <property type="entry name" value="calcium/sodium antiporter"/>
    <property type="match status" value="1"/>
</dbReference>
<protein>
    <submittedName>
        <fullName evidence="7">Calcium/sodium antiporter</fullName>
    </submittedName>
</protein>
<dbReference type="PANTHER" id="PTHR10846">
    <property type="entry name" value="SODIUM/POTASSIUM/CALCIUM EXCHANGER"/>
    <property type="match status" value="1"/>
</dbReference>
<dbReference type="EMBL" id="BAABDF010000003">
    <property type="protein sequence ID" value="GAA3859426.1"/>
    <property type="molecule type" value="Genomic_DNA"/>
</dbReference>
<proteinExistence type="predicted"/>
<dbReference type="InterPro" id="IPR004481">
    <property type="entry name" value="K/Na/Ca-exchanger"/>
</dbReference>
<keyword evidence="8" id="KW-1185">Reference proteome</keyword>
<dbReference type="RefSeq" id="WP_344843718.1">
    <property type="nucleotide sequence ID" value="NZ_BAABDF010000003.1"/>
</dbReference>
<feature type="domain" description="Sodium/calcium exchanger membrane region" evidence="6">
    <location>
        <begin position="174"/>
        <end position="314"/>
    </location>
</feature>
<accession>A0ABP7JZN9</accession>
<feature type="transmembrane region" description="Helical" evidence="5">
    <location>
        <begin position="300"/>
        <end position="316"/>
    </location>
</feature>
<keyword evidence="3 5" id="KW-1133">Transmembrane helix</keyword>
<comment type="caution">
    <text evidence="7">The sequence shown here is derived from an EMBL/GenBank/DDBJ whole genome shotgun (WGS) entry which is preliminary data.</text>
</comment>
<feature type="transmembrane region" description="Helical" evidence="5">
    <location>
        <begin position="107"/>
        <end position="140"/>
    </location>
</feature>
<keyword evidence="2 5" id="KW-0812">Transmembrane</keyword>
<feature type="transmembrane region" description="Helical" evidence="5">
    <location>
        <begin position="208"/>
        <end position="230"/>
    </location>
</feature>
<dbReference type="Proteomes" id="UP001399917">
    <property type="component" value="Unassembled WGS sequence"/>
</dbReference>
<evidence type="ECO:0000259" key="6">
    <source>
        <dbReference type="Pfam" id="PF01699"/>
    </source>
</evidence>
<sequence>MLDILLVTLGFIGLVLGGNALVTGAVGVARHFGISPIVIGLTLVGFGTSMPELVTSVQAAYSGSVGIAVGNVVGSNIANILLILGVSALLAPIAVDARAFKRDGTMLAIATVLTLALVIGGFIGRGAGGLLVAALVAYVAYTLRAELRSRTPAGDLYDDEAATIPETASNLANIIRLIAGLAVTIISARLLVTGAISLSTTLGISDTVIGLTVVAIGTSLPELITSVIAAKRGQSDVAFGNIIGSNIFNLLGILGTTAILTPIAVPAEILRMDIWVMVAATVLMLVFARTGWHLSRKEGIIFLALYAAYTTTLVVLNS</sequence>
<evidence type="ECO:0000256" key="2">
    <source>
        <dbReference type="ARBA" id="ARBA00022692"/>
    </source>
</evidence>
<evidence type="ECO:0000256" key="3">
    <source>
        <dbReference type="ARBA" id="ARBA00022989"/>
    </source>
</evidence>
<evidence type="ECO:0000256" key="5">
    <source>
        <dbReference type="SAM" id="Phobius"/>
    </source>
</evidence>
<dbReference type="InterPro" id="IPR044880">
    <property type="entry name" value="NCX_ion-bd_dom_sf"/>
</dbReference>
<evidence type="ECO:0000256" key="4">
    <source>
        <dbReference type="ARBA" id="ARBA00023136"/>
    </source>
</evidence>
<organism evidence="7 8">
    <name type="scientific">Celeribacter arenosi</name>
    <dbReference type="NCBI Taxonomy" id="792649"/>
    <lineage>
        <taxon>Bacteria</taxon>
        <taxon>Pseudomonadati</taxon>
        <taxon>Pseudomonadota</taxon>
        <taxon>Alphaproteobacteria</taxon>
        <taxon>Rhodobacterales</taxon>
        <taxon>Roseobacteraceae</taxon>
        <taxon>Celeribacter</taxon>
    </lineage>
</organism>
<feature type="transmembrane region" description="Helical" evidence="5">
    <location>
        <begin position="174"/>
        <end position="196"/>
    </location>
</feature>
<comment type="subcellular location">
    <subcellularLocation>
        <location evidence="1">Membrane</location>
        <topology evidence="1">Multi-pass membrane protein</topology>
    </subcellularLocation>
</comment>
<feature type="domain" description="Sodium/calcium exchanger membrane region" evidence="6">
    <location>
        <begin position="4"/>
        <end position="142"/>
    </location>
</feature>
<dbReference type="InterPro" id="IPR004837">
    <property type="entry name" value="NaCa_Exmemb"/>
</dbReference>
<feature type="transmembrane region" description="Helical" evidence="5">
    <location>
        <begin position="66"/>
        <end position="95"/>
    </location>
</feature>
<feature type="transmembrane region" description="Helical" evidence="5">
    <location>
        <begin position="269"/>
        <end position="288"/>
    </location>
</feature>
<feature type="transmembrane region" description="Helical" evidence="5">
    <location>
        <begin position="34"/>
        <end position="54"/>
    </location>
</feature>
<gene>
    <name evidence="7" type="ORF">GCM10022404_07780</name>
</gene>
<dbReference type="Gene3D" id="6.10.280.80">
    <property type="entry name" value="NCX, peripheral helical region"/>
    <property type="match status" value="1"/>
</dbReference>
<evidence type="ECO:0000313" key="7">
    <source>
        <dbReference type="EMBL" id="GAA3859426.1"/>
    </source>
</evidence>
<dbReference type="PANTHER" id="PTHR10846:SF8">
    <property type="entry name" value="INNER MEMBRANE PROTEIN YRBG"/>
    <property type="match status" value="1"/>
</dbReference>
<evidence type="ECO:0000313" key="8">
    <source>
        <dbReference type="Proteomes" id="UP001399917"/>
    </source>
</evidence>
<feature type="transmembrane region" description="Helical" evidence="5">
    <location>
        <begin position="242"/>
        <end position="263"/>
    </location>
</feature>
<name>A0ABP7JZN9_9RHOB</name>
<reference evidence="8" key="1">
    <citation type="journal article" date="2019" name="Int. J. Syst. Evol. Microbiol.">
        <title>The Global Catalogue of Microorganisms (GCM) 10K type strain sequencing project: providing services to taxonomists for standard genome sequencing and annotation.</title>
        <authorList>
            <consortium name="The Broad Institute Genomics Platform"/>
            <consortium name="The Broad Institute Genome Sequencing Center for Infectious Disease"/>
            <person name="Wu L."/>
            <person name="Ma J."/>
        </authorList>
    </citation>
    <scope>NUCLEOTIDE SEQUENCE [LARGE SCALE GENOMIC DNA]</scope>
    <source>
        <strain evidence="8">JCM 17190</strain>
    </source>
</reference>
<dbReference type="Gene3D" id="1.20.1420.30">
    <property type="entry name" value="NCX, central ion-binding region"/>
    <property type="match status" value="1"/>
</dbReference>